<dbReference type="EC" id="3.6.4.13" evidence="1"/>
<reference evidence="8 9" key="1">
    <citation type="journal article" date="2017" name="Environ. Microbiol.">
        <title>Decay of the glycolytic pathway and adaptation to intranuclear parasitism within Enterocytozoonidae microsporidia.</title>
        <authorList>
            <person name="Wiredu Boakye D."/>
            <person name="Jaroenlak P."/>
            <person name="Prachumwat A."/>
            <person name="Williams T.A."/>
            <person name="Bateman K.S."/>
            <person name="Itsathitphaisarn O."/>
            <person name="Sritunyalucksana K."/>
            <person name="Paszkiewicz K.H."/>
            <person name="Moore K.A."/>
            <person name="Stentiford G.D."/>
            <person name="Williams B.A."/>
        </authorList>
    </citation>
    <scope>NUCLEOTIDE SEQUENCE [LARGE SCALE GENOMIC DNA]</scope>
    <source>
        <strain evidence="8 9">GB1</strain>
    </source>
</reference>
<protein>
    <recommendedName>
        <fullName evidence="1">RNA helicase</fullName>
        <ecNumber evidence="1">3.6.4.13</ecNumber>
    </recommendedName>
</protein>
<evidence type="ECO:0000313" key="8">
    <source>
        <dbReference type="EMBL" id="ORD94394.1"/>
    </source>
</evidence>
<dbReference type="SMART" id="SM00490">
    <property type="entry name" value="HELICc"/>
    <property type="match status" value="1"/>
</dbReference>
<dbReference type="PROSITE" id="PS51194">
    <property type="entry name" value="HELICASE_CTER"/>
    <property type="match status" value="1"/>
</dbReference>
<organism evidence="8 9">
    <name type="scientific">Enterospora canceri</name>
    <dbReference type="NCBI Taxonomy" id="1081671"/>
    <lineage>
        <taxon>Eukaryota</taxon>
        <taxon>Fungi</taxon>
        <taxon>Fungi incertae sedis</taxon>
        <taxon>Microsporidia</taxon>
        <taxon>Enterocytozoonidae</taxon>
        <taxon>Enterospora</taxon>
    </lineage>
</organism>
<dbReference type="Gene3D" id="3.40.50.300">
    <property type="entry name" value="P-loop containing nucleotide triphosphate hydrolases"/>
    <property type="match status" value="2"/>
</dbReference>
<evidence type="ECO:0000256" key="2">
    <source>
        <dbReference type="ARBA" id="ARBA00022741"/>
    </source>
</evidence>
<dbReference type="InterPro" id="IPR027417">
    <property type="entry name" value="P-loop_NTPase"/>
</dbReference>
<feature type="domain" description="Helicase ATP-binding" evidence="6">
    <location>
        <begin position="1"/>
        <end position="70"/>
    </location>
</feature>
<dbReference type="PROSITE" id="PS51192">
    <property type="entry name" value="HELICASE_ATP_BIND_1"/>
    <property type="match status" value="1"/>
</dbReference>
<keyword evidence="5" id="KW-0067">ATP-binding</keyword>
<name>A0A1Y1S7K0_9MICR</name>
<dbReference type="Pfam" id="PF00271">
    <property type="entry name" value="Helicase_C"/>
    <property type="match status" value="1"/>
</dbReference>
<gene>
    <name evidence="8" type="primary">IF4A</name>
    <name evidence="8" type="ORF">ECANGB1_779</name>
</gene>
<dbReference type="GO" id="GO:0016787">
    <property type="term" value="F:hydrolase activity"/>
    <property type="evidence" value="ECO:0007669"/>
    <property type="project" value="UniProtKB-KW"/>
</dbReference>
<dbReference type="AlphaFoldDB" id="A0A1Y1S7K0"/>
<keyword evidence="4" id="KW-0347">Helicase</keyword>
<proteinExistence type="predicted"/>
<keyword evidence="3" id="KW-0378">Hydrolase</keyword>
<dbReference type="SUPFAM" id="SSF52540">
    <property type="entry name" value="P-loop containing nucleoside triphosphate hydrolases"/>
    <property type="match status" value="1"/>
</dbReference>
<evidence type="ECO:0000313" key="9">
    <source>
        <dbReference type="Proteomes" id="UP000192639"/>
    </source>
</evidence>
<dbReference type="OrthoDB" id="10265785at2759"/>
<dbReference type="GO" id="GO:0003676">
    <property type="term" value="F:nucleic acid binding"/>
    <property type="evidence" value="ECO:0007669"/>
    <property type="project" value="InterPro"/>
</dbReference>
<feature type="domain" description="Helicase C-terminal" evidence="7">
    <location>
        <begin position="113"/>
        <end position="262"/>
    </location>
</feature>
<comment type="caution">
    <text evidence="8">The sequence shown here is derived from an EMBL/GenBank/DDBJ whole genome shotgun (WGS) entry which is preliminary data.</text>
</comment>
<dbReference type="Pfam" id="PF00270">
    <property type="entry name" value="DEAD"/>
    <property type="match status" value="1"/>
</dbReference>
<dbReference type="InterPro" id="IPR001650">
    <property type="entry name" value="Helicase_C-like"/>
</dbReference>
<evidence type="ECO:0000259" key="6">
    <source>
        <dbReference type="PROSITE" id="PS51192"/>
    </source>
</evidence>
<keyword evidence="9" id="KW-1185">Reference proteome</keyword>
<dbReference type="GO" id="GO:0005524">
    <property type="term" value="F:ATP binding"/>
    <property type="evidence" value="ECO:0007669"/>
    <property type="project" value="UniProtKB-KW"/>
</dbReference>
<dbReference type="Proteomes" id="UP000192639">
    <property type="component" value="Unassembled WGS sequence"/>
</dbReference>
<accession>A0A1Y1S7K0</accession>
<evidence type="ECO:0000256" key="4">
    <source>
        <dbReference type="ARBA" id="ARBA00022806"/>
    </source>
</evidence>
<evidence type="ECO:0000259" key="7">
    <source>
        <dbReference type="PROSITE" id="PS51194"/>
    </source>
</evidence>
<dbReference type="InterPro" id="IPR011545">
    <property type="entry name" value="DEAD/DEAH_box_helicase_dom"/>
</dbReference>
<dbReference type="VEuPathDB" id="MicrosporidiaDB:ECANGB1_779"/>
<evidence type="ECO:0000256" key="1">
    <source>
        <dbReference type="ARBA" id="ARBA00012552"/>
    </source>
</evidence>
<evidence type="ECO:0000256" key="3">
    <source>
        <dbReference type="ARBA" id="ARBA00022801"/>
    </source>
</evidence>
<dbReference type="CDD" id="cd18787">
    <property type="entry name" value="SF2_C_DEAD"/>
    <property type="match status" value="1"/>
</dbReference>
<dbReference type="InterPro" id="IPR014001">
    <property type="entry name" value="Helicase_ATP-bd"/>
</dbReference>
<keyword evidence="2" id="KW-0547">Nucleotide-binding</keyword>
<sequence length="262" mass="30271">MDNQLIKAQSIRILVLDEADLLCKNEFLEQIHSIYTFLKPEQLQVLFFSATYSPEEIKTISYIVKEAVEIDLRNDEYTLQGIKQYFINLGSPYDSKFGGRFSLEKKKMELCLKVQTLINVLRSQPLGQMMIFARRKADAQDVFRMLEDEKFQCALISSDLNQEQRNDVISEFKNGKKRILVTSDICKRGIDVQGLSVVICLDVPAYDQKEDFIHRVGRAGRYGKRGIALHILNQFEYETLAKIAGDYRTVLEELPKTFSFSE</sequence>
<dbReference type="PANTHER" id="PTHR47958">
    <property type="entry name" value="ATP-DEPENDENT RNA HELICASE DBP3"/>
    <property type="match status" value="1"/>
</dbReference>
<dbReference type="EMBL" id="LWDP01000022">
    <property type="protein sequence ID" value="ORD94394.1"/>
    <property type="molecule type" value="Genomic_DNA"/>
</dbReference>
<evidence type="ECO:0000256" key="5">
    <source>
        <dbReference type="ARBA" id="ARBA00022840"/>
    </source>
</evidence>
<dbReference type="GO" id="GO:0003724">
    <property type="term" value="F:RNA helicase activity"/>
    <property type="evidence" value="ECO:0007669"/>
    <property type="project" value="UniProtKB-EC"/>
</dbReference>